<accession>A0A9R1VE78</accession>
<evidence type="ECO:0000313" key="4">
    <source>
        <dbReference type="Proteomes" id="UP000235145"/>
    </source>
</evidence>
<keyword evidence="1" id="KW-0472">Membrane</keyword>
<dbReference type="PANTHER" id="PTHR33116:SF81">
    <property type="entry name" value="RNA-DIRECTED DNA POLYMERASE"/>
    <property type="match status" value="1"/>
</dbReference>
<keyword evidence="1" id="KW-1133">Transmembrane helix</keyword>
<feature type="domain" description="Reverse transcriptase" evidence="2">
    <location>
        <begin position="39"/>
        <end position="214"/>
    </location>
</feature>
<dbReference type="EMBL" id="NBSK02000005">
    <property type="protein sequence ID" value="KAJ0204538.1"/>
    <property type="molecule type" value="Genomic_DNA"/>
</dbReference>
<dbReference type="AlphaFoldDB" id="A0A9R1VE78"/>
<gene>
    <name evidence="3" type="ORF">LSAT_V11C500259690</name>
</gene>
<name>A0A9R1VE78_LACSA</name>
<protein>
    <recommendedName>
        <fullName evidence="2">Reverse transcriptase domain-containing protein</fullName>
    </recommendedName>
</protein>
<feature type="transmembrane region" description="Helical" evidence="1">
    <location>
        <begin position="234"/>
        <end position="254"/>
    </location>
</feature>
<evidence type="ECO:0000256" key="1">
    <source>
        <dbReference type="SAM" id="Phobius"/>
    </source>
</evidence>
<evidence type="ECO:0000313" key="3">
    <source>
        <dbReference type="EMBL" id="KAJ0204538.1"/>
    </source>
</evidence>
<reference evidence="3 4" key="1">
    <citation type="journal article" date="2017" name="Nat. Commun.">
        <title>Genome assembly with in vitro proximity ligation data and whole-genome triplication in lettuce.</title>
        <authorList>
            <person name="Reyes-Chin-Wo S."/>
            <person name="Wang Z."/>
            <person name="Yang X."/>
            <person name="Kozik A."/>
            <person name="Arikit S."/>
            <person name="Song C."/>
            <person name="Xia L."/>
            <person name="Froenicke L."/>
            <person name="Lavelle D.O."/>
            <person name="Truco M.J."/>
            <person name="Xia R."/>
            <person name="Zhu S."/>
            <person name="Xu C."/>
            <person name="Xu H."/>
            <person name="Xu X."/>
            <person name="Cox K."/>
            <person name="Korf I."/>
            <person name="Meyers B.C."/>
            <person name="Michelmore R.W."/>
        </authorList>
    </citation>
    <scope>NUCLEOTIDE SEQUENCE [LARGE SCALE GENOMIC DNA]</scope>
    <source>
        <strain evidence="4">cv. Salinas</strain>
        <tissue evidence="3">Seedlings</tissue>
    </source>
</reference>
<dbReference type="Pfam" id="PF00078">
    <property type="entry name" value="RVT_1"/>
    <property type="match status" value="1"/>
</dbReference>
<organism evidence="3 4">
    <name type="scientific">Lactuca sativa</name>
    <name type="common">Garden lettuce</name>
    <dbReference type="NCBI Taxonomy" id="4236"/>
    <lineage>
        <taxon>Eukaryota</taxon>
        <taxon>Viridiplantae</taxon>
        <taxon>Streptophyta</taxon>
        <taxon>Embryophyta</taxon>
        <taxon>Tracheophyta</taxon>
        <taxon>Spermatophyta</taxon>
        <taxon>Magnoliopsida</taxon>
        <taxon>eudicotyledons</taxon>
        <taxon>Gunneridae</taxon>
        <taxon>Pentapetalae</taxon>
        <taxon>asterids</taxon>
        <taxon>campanulids</taxon>
        <taxon>Asterales</taxon>
        <taxon>Asteraceae</taxon>
        <taxon>Cichorioideae</taxon>
        <taxon>Cichorieae</taxon>
        <taxon>Lactucinae</taxon>
        <taxon>Lactuca</taxon>
    </lineage>
</organism>
<proteinExistence type="predicted"/>
<comment type="caution">
    <text evidence="3">The sequence shown here is derived from an EMBL/GenBank/DDBJ whole genome shotgun (WGS) entry which is preliminary data.</text>
</comment>
<evidence type="ECO:0000259" key="2">
    <source>
        <dbReference type="Pfam" id="PF00078"/>
    </source>
</evidence>
<dbReference type="InterPro" id="IPR000477">
    <property type="entry name" value="RT_dom"/>
</dbReference>
<keyword evidence="1" id="KW-0812">Transmembrane</keyword>
<keyword evidence="4" id="KW-1185">Reference proteome</keyword>
<dbReference type="Proteomes" id="UP000235145">
    <property type="component" value="Unassembled WGS sequence"/>
</dbReference>
<sequence length="279" mass="32184">MGDDVLAFMQELYYKPIIPVGCNSSFITLILKVDNPIMIKDYRPISLIGAQFKIVAKRLSLVLHDVIGVEELAILKRRQIFDDSLMVNEIVARMTSISWEYLDKIMFFTGFGDKWRAWIRDMFKNARSSILMNGNSFDEFLLFIGFRYGDPISHFPFIIAMEDIHVEMKDSVTNGIFRGVYLGSYDLHISHLFYADDVLFLGEWDERNVHNLIRILTSFYMVSVGVAYDAMISLASLVGCSSATFLFTYLGVLVGDSMVRVKAWDLIRDRILKRLFSWK</sequence>
<dbReference type="PANTHER" id="PTHR33116">
    <property type="entry name" value="REVERSE TRANSCRIPTASE ZINC-BINDING DOMAIN-CONTAINING PROTEIN-RELATED-RELATED"/>
    <property type="match status" value="1"/>
</dbReference>